<sequence length="681" mass="76798">MNAPTSSSGSSLAVSNPNNVKVYRVGGSSRNVTLPKWLASQSKSSLKKDAEWRNRIELIQDFEFPQASYRIKLTRDGKYAMASGVYKPQLRVYDFSEMSMKFERHSDVENVNFVILSEDWTKSVHLQADRTIEFHSQFGRLYTTRIPKFGRDIQYHFPSCDVLVGGASSDVYRLNLEQGRFLNPLVTDSPGINKVEINPANQLWCFGGDDGHVEFWDPRVRSRIARLDVVPSLHGFLDDDSMRPEISALSFRNDGLHLGVGTSSGHVLLYDLRSPTPRLVKDHQYGLEIRHVHWHDRSDNVISADRKIVRMWNNASGKLFTSIEPPNDINDICVVPDSGLLFIAGEAVQMHTYLVPDLGPSPRFAAFLDNLTEEMAESQGTVLYDNYKFVTRNELKKLGLEMVVGTPAAKAYMHGYFIDARLYERARVIANPFAFDEFKKQMVKEKLEAKRASRITTKAKPAKAKVNQALAEKLGGTDAVDDRFKKVFEDDEFYVDETSETFKLLNPVQSDKKSKARDAVYEDSDDEDLRFKSVRPVASDEEDEDAMSVDEASDSESDKDEVRIPDVEPELPPMPVSASKKKKRGGADDEDRIVRPRAPAPSRKFKAEPKPKGPSMVELQTAESLRRKQTFAARVASESEPLVANSRSTSGGMEMRFEVPDKKQRGADRGAERGGRQRRRG</sequence>
<organism evidence="10 11">
    <name type="scientific">Catenaria anguillulae PL171</name>
    <dbReference type="NCBI Taxonomy" id="765915"/>
    <lineage>
        <taxon>Eukaryota</taxon>
        <taxon>Fungi</taxon>
        <taxon>Fungi incertae sedis</taxon>
        <taxon>Blastocladiomycota</taxon>
        <taxon>Blastocladiomycetes</taxon>
        <taxon>Blastocladiales</taxon>
        <taxon>Catenariaceae</taxon>
        <taxon>Catenaria</taxon>
    </lineage>
</organism>
<dbReference type="Pfam" id="PF23097">
    <property type="entry name" value="NOL10_2nd"/>
    <property type="match status" value="1"/>
</dbReference>
<dbReference type="InterPro" id="IPR040382">
    <property type="entry name" value="NOL10/Enp2"/>
</dbReference>
<evidence type="ECO:0000256" key="5">
    <source>
        <dbReference type="ARBA" id="ARBA00023242"/>
    </source>
</evidence>
<evidence type="ECO:0000259" key="7">
    <source>
        <dbReference type="Pfam" id="PF08159"/>
    </source>
</evidence>
<proteinExistence type="inferred from homology"/>
<feature type="compositionally biased region" description="Acidic residues" evidence="6">
    <location>
        <begin position="539"/>
        <end position="559"/>
    </location>
</feature>
<dbReference type="Pfam" id="PF08159">
    <property type="entry name" value="NUC153"/>
    <property type="match status" value="1"/>
</dbReference>
<dbReference type="InterPro" id="IPR001680">
    <property type="entry name" value="WD40_rpt"/>
</dbReference>
<evidence type="ECO:0000256" key="2">
    <source>
        <dbReference type="ARBA" id="ARBA00005264"/>
    </source>
</evidence>
<dbReference type="Proteomes" id="UP000193411">
    <property type="component" value="Unassembled WGS sequence"/>
</dbReference>
<keyword evidence="3" id="KW-0853">WD repeat</keyword>
<dbReference type="SUPFAM" id="SSF50978">
    <property type="entry name" value="WD40 repeat-like"/>
    <property type="match status" value="1"/>
</dbReference>
<feature type="region of interest" description="Disordered" evidence="6">
    <location>
        <begin position="632"/>
        <end position="681"/>
    </location>
</feature>
<feature type="domain" description="NUC153" evidence="7">
    <location>
        <begin position="481"/>
        <end position="508"/>
    </location>
</feature>
<feature type="region of interest" description="Disordered" evidence="6">
    <location>
        <begin position="513"/>
        <end position="617"/>
    </location>
</feature>
<evidence type="ECO:0000256" key="1">
    <source>
        <dbReference type="ARBA" id="ARBA00004604"/>
    </source>
</evidence>
<dbReference type="PANTHER" id="PTHR14927">
    <property type="entry name" value="NUCLEOLAR PROTEIN 10"/>
    <property type="match status" value="1"/>
</dbReference>
<comment type="similarity">
    <text evidence="2">Belongs to the WD repeat NOL10/ENP2 family.</text>
</comment>
<evidence type="ECO:0000256" key="6">
    <source>
        <dbReference type="SAM" id="MobiDB-lite"/>
    </source>
</evidence>
<reference evidence="10 11" key="1">
    <citation type="submission" date="2016-07" db="EMBL/GenBank/DDBJ databases">
        <title>Pervasive Adenine N6-methylation of Active Genes in Fungi.</title>
        <authorList>
            <consortium name="DOE Joint Genome Institute"/>
            <person name="Mondo S.J."/>
            <person name="Dannebaum R.O."/>
            <person name="Kuo R.C."/>
            <person name="Labutti K."/>
            <person name="Haridas S."/>
            <person name="Kuo A."/>
            <person name="Salamov A."/>
            <person name="Ahrendt S.R."/>
            <person name="Lipzen A."/>
            <person name="Sullivan W."/>
            <person name="Andreopoulos W.B."/>
            <person name="Clum A."/>
            <person name="Lindquist E."/>
            <person name="Daum C."/>
            <person name="Ramamoorthy G.K."/>
            <person name="Gryganskyi A."/>
            <person name="Culley D."/>
            <person name="Magnuson J.K."/>
            <person name="James T.Y."/>
            <person name="O'Malley M.A."/>
            <person name="Stajich J.E."/>
            <person name="Spatafora J.W."/>
            <person name="Visel A."/>
            <person name="Grigoriev I.V."/>
        </authorList>
    </citation>
    <scope>NUCLEOTIDE SEQUENCE [LARGE SCALE GENOMIC DNA]</scope>
    <source>
        <strain evidence="10 11">PL171</strain>
    </source>
</reference>
<comment type="subcellular location">
    <subcellularLocation>
        <location evidence="1">Nucleus</location>
        <location evidence="1">Nucleolus</location>
    </subcellularLocation>
</comment>
<evidence type="ECO:0000259" key="9">
    <source>
        <dbReference type="Pfam" id="PF23098"/>
    </source>
</evidence>
<dbReference type="GO" id="GO:0032040">
    <property type="term" value="C:small-subunit processome"/>
    <property type="evidence" value="ECO:0007669"/>
    <property type="project" value="TreeGrafter"/>
</dbReference>
<dbReference type="InterPro" id="IPR056551">
    <property type="entry name" value="Beta-prop_NOL10_N"/>
</dbReference>
<dbReference type="GO" id="GO:0000462">
    <property type="term" value="P:maturation of SSU-rRNA from tricistronic rRNA transcript (SSU-rRNA, 5.8S rRNA, LSU-rRNA)"/>
    <property type="evidence" value="ECO:0007669"/>
    <property type="project" value="TreeGrafter"/>
</dbReference>
<evidence type="ECO:0000256" key="4">
    <source>
        <dbReference type="ARBA" id="ARBA00022737"/>
    </source>
</evidence>
<evidence type="ECO:0000313" key="10">
    <source>
        <dbReference type="EMBL" id="ORZ34868.1"/>
    </source>
</evidence>
<dbReference type="Pfam" id="PF23098">
    <property type="entry name" value="Beta-prop_NOL10_N"/>
    <property type="match status" value="1"/>
</dbReference>
<dbReference type="AlphaFoldDB" id="A0A1Y2HJS8"/>
<dbReference type="InterPro" id="IPR015943">
    <property type="entry name" value="WD40/YVTN_repeat-like_dom_sf"/>
</dbReference>
<evidence type="ECO:0000259" key="8">
    <source>
        <dbReference type="Pfam" id="PF23097"/>
    </source>
</evidence>
<keyword evidence="11" id="KW-1185">Reference proteome</keyword>
<evidence type="ECO:0000313" key="11">
    <source>
        <dbReference type="Proteomes" id="UP000193411"/>
    </source>
</evidence>
<dbReference type="SMART" id="SM00320">
    <property type="entry name" value="WD40"/>
    <property type="match status" value="4"/>
</dbReference>
<dbReference type="InterPro" id="IPR012580">
    <property type="entry name" value="NUC153"/>
</dbReference>
<accession>A0A1Y2HJS8</accession>
<dbReference type="PANTHER" id="PTHR14927:SF0">
    <property type="entry name" value="NUCLEOLAR PROTEIN 10"/>
    <property type="match status" value="1"/>
</dbReference>
<dbReference type="EMBL" id="MCFL01000025">
    <property type="protein sequence ID" value="ORZ34868.1"/>
    <property type="molecule type" value="Genomic_DNA"/>
</dbReference>
<dbReference type="OrthoDB" id="273340at2759"/>
<evidence type="ECO:0000256" key="3">
    <source>
        <dbReference type="ARBA" id="ARBA00022574"/>
    </source>
</evidence>
<comment type="caution">
    <text evidence="10">The sequence shown here is derived from an EMBL/GenBank/DDBJ whole genome shotgun (WGS) entry which is preliminary data.</text>
</comment>
<feature type="compositionally biased region" description="Basic and acidic residues" evidence="6">
    <location>
        <begin position="655"/>
        <end position="675"/>
    </location>
</feature>
<dbReference type="GO" id="GO:0030686">
    <property type="term" value="C:90S preribosome"/>
    <property type="evidence" value="ECO:0007669"/>
    <property type="project" value="TreeGrafter"/>
</dbReference>
<keyword evidence="5" id="KW-0539">Nucleus</keyword>
<dbReference type="Gene3D" id="2.130.10.10">
    <property type="entry name" value="YVTN repeat-like/Quinoprotein amine dehydrogenase"/>
    <property type="match status" value="1"/>
</dbReference>
<protein>
    <submittedName>
        <fullName evidence="10">WD40-repeat-containing domain protein</fullName>
    </submittedName>
</protein>
<dbReference type="InterPro" id="IPR036322">
    <property type="entry name" value="WD40_repeat_dom_sf"/>
</dbReference>
<dbReference type="STRING" id="765915.A0A1Y2HJS8"/>
<dbReference type="InterPro" id="IPR056550">
    <property type="entry name" value="NOL10_2nd"/>
</dbReference>
<feature type="domain" description="Nucleolar protein 10-like N-terminal" evidence="9">
    <location>
        <begin position="14"/>
        <end position="379"/>
    </location>
</feature>
<name>A0A1Y2HJS8_9FUNG</name>
<gene>
    <name evidence="10" type="ORF">BCR44DRAFT_1414871</name>
</gene>
<feature type="domain" description="Nucleolar protein 10-like second" evidence="8">
    <location>
        <begin position="383"/>
        <end position="431"/>
    </location>
</feature>
<keyword evidence="4" id="KW-0677">Repeat</keyword>